<reference evidence="1" key="1">
    <citation type="submission" date="2022-07" db="EMBL/GenBank/DDBJ databases">
        <title>Tahibacter sp., a new gammaproteobacterium isolated from the silt sample collected at pig farm.</title>
        <authorList>
            <person name="Chen H."/>
        </authorList>
    </citation>
    <scope>NUCLEOTIDE SEQUENCE</scope>
    <source>
        <strain evidence="1">P2K</strain>
    </source>
</reference>
<evidence type="ECO:0000313" key="1">
    <source>
        <dbReference type="EMBL" id="MCQ4165840.1"/>
    </source>
</evidence>
<gene>
    <name evidence="1" type="ORF">NM961_14050</name>
</gene>
<dbReference type="RefSeq" id="WP_255915030.1">
    <property type="nucleotide sequence ID" value="NZ_JANFQO010000012.1"/>
</dbReference>
<proteinExistence type="predicted"/>
<dbReference type="Proteomes" id="UP001165498">
    <property type="component" value="Unassembled WGS sequence"/>
</dbReference>
<sequence length="201" mass="22621">MSTDPAWRRYTLFALLLLLGLMYLAAVNHFRRHSRNFLDTEAQRRAEIAQWPLAPRSLPQHWVFSAGREETRLLGAGWWPAEADGTNLIHSPGHVLLPLFLLPGDLRLELSLDAYRLPPGTAISARVDGQELARWPAGTERRIADASLVVPAARVRRAPIDLELQIVGALQPLPYDPFTRPQHKRLLVLRELRISAAAAQQ</sequence>
<keyword evidence="2" id="KW-1185">Reference proteome</keyword>
<organism evidence="1 2">
    <name type="scientific">Tahibacter harae</name>
    <dbReference type="NCBI Taxonomy" id="2963937"/>
    <lineage>
        <taxon>Bacteria</taxon>
        <taxon>Pseudomonadati</taxon>
        <taxon>Pseudomonadota</taxon>
        <taxon>Gammaproteobacteria</taxon>
        <taxon>Lysobacterales</taxon>
        <taxon>Rhodanobacteraceae</taxon>
        <taxon>Tahibacter</taxon>
    </lineage>
</organism>
<evidence type="ECO:0000313" key="2">
    <source>
        <dbReference type="Proteomes" id="UP001165498"/>
    </source>
</evidence>
<comment type="caution">
    <text evidence="1">The sequence shown here is derived from an EMBL/GenBank/DDBJ whole genome shotgun (WGS) entry which is preliminary data.</text>
</comment>
<accession>A0ABT1QU72</accession>
<protein>
    <submittedName>
        <fullName evidence="1">Uncharacterized protein</fullName>
    </submittedName>
</protein>
<name>A0ABT1QU72_9GAMM</name>
<dbReference type="EMBL" id="JANFQO010000012">
    <property type="protein sequence ID" value="MCQ4165840.1"/>
    <property type="molecule type" value="Genomic_DNA"/>
</dbReference>